<protein>
    <submittedName>
        <fullName evidence="1">Uncharacterized protein</fullName>
    </submittedName>
</protein>
<evidence type="ECO:0000313" key="2">
    <source>
        <dbReference type="Proteomes" id="UP001066276"/>
    </source>
</evidence>
<proteinExistence type="predicted"/>
<accession>A0AAV7L798</accession>
<dbReference type="EMBL" id="JANPWB010000015">
    <property type="protein sequence ID" value="KAJ1087516.1"/>
    <property type="molecule type" value="Genomic_DNA"/>
</dbReference>
<comment type="caution">
    <text evidence="1">The sequence shown here is derived from an EMBL/GenBank/DDBJ whole genome shotgun (WGS) entry which is preliminary data.</text>
</comment>
<organism evidence="1 2">
    <name type="scientific">Pleurodeles waltl</name>
    <name type="common">Iberian ribbed newt</name>
    <dbReference type="NCBI Taxonomy" id="8319"/>
    <lineage>
        <taxon>Eukaryota</taxon>
        <taxon>Metazoa</taxon>
        <taxon>Chordata</taxon>
        <taxon>Craniata</taxon>
        <taxon>Vertebrata</taxon>
        <taxon>Euteleostomi</taxon>
        <taxon>Amphibia</taxon>
        <taxon>Batrachia</taxon>
        <taxon>Caudata</taxon>
        <taxon>Salamandroidea</taxon>
        <taxon>Salamandridae</taxon>
        <taxon>Pleurodelinae</taxon>
        <taxon>Pleurodeles</taxon>
    </lineage>
</organism>
<evidence type="ECO:0000313" key="1">
    <source>
        <dbReference type="EMBL" id="KAJ1087516.1"/>
    </source>
</evidence>
<dbReference type="Proteomes" id="UP001066276">
    <property type="component" value="Chromosome 11"/>
</dbReference>
<keyword evidence="2" id="KW-1185">Reference proteome</keyword>
<name>A0AAV7L798_PLEWA</name>
<dbReference type="AlphaFoldDB" id="A0AAV7L798"/>
<gene>
    <name evidence="1" type="ORF">NDU88_000683</name>
</gene>
<sequence>EMLTVMRGRRIFCSLIKSHGILEQPAVINLCCIWRLNSSAVDWNAVHAGKVAVMTASTDG</sequence>
<reference evidence="1" key="1">
    <citation type="journal article" date="2022" name="bioRxiv">
        <title>Sequencing and chromosome-scale assembly of the giantPleurodeles waltlgenome.</title>
        <authorList>
            <person name="Brown T."/>
            <person name="Elewa A."/>
            <person name="Iarovenko S."/>
            <person name="Subramanian E."/>
            <person name="Araus A.J."/>
            <person name="Petzold A."/>
            <person name="Susuki M."/>
            <person name="Suzuki K.-i.T."/>
            <person name="Hayashi T."/>
            <person name="Toyoda A."/>
            <person name="Oliveira C."/>
            <person name="Osipova E."/>
            <person name="Leigh N.D."/>
            <person name="Simon A."/>
            <person name="Yun M.H."/>
        </authorList>
    </citation>
    <scope>NUCLEOTIDE SEQUENCE</scope>
    <source>
        <strain evidence="1">20211129_DDA</strain>
        <tissue evidence="1">Liver</tissue>
    </source>
</reference>
<feature type="non-terminal residue" evidence="1">
    <location>
        <position position="1"/>
    </location>
</feature>
<feature type="non-terminal residue" evidence="1">
    <location>
        <position position="60"/>
    </location>
</feature>